<dbReference type="STRING" id="714943.Mucpa_1612"/>
<protein>
    <submittedName>
        <fullName evidence="1">Uncharacterized protein</fullName>
    </submittedName>
</protein>
<dbReference type="HOGENOM" id="CLU_2880977_0_0_10"/>
<keyword evidence="2" id="KW-1185">Reference proteome</keyword>
<name>H1Y4D5_9SPHI</name>
<accession>H1Y4D5</accession>
<proteinExistence type="predicted"/>
<dbReference type="EMBL" id="CM001403">
    <property type="protein sequence ID" value="EHQ25769.1"/>
    <property type="molecule type" value="Genomic_DNA"/>
</dbReference>
<reference evidence="1" key="1">
    <citation type="submission" date="2011-09" db="EMBL/GenBank/DDBJ databases">
        <title>The permanent draft genome of Mucilaginibacter paludis DSM 18603.</title>
        <authorList>
            <consortium name="US DOE Joint Genome Institute (JGI-PGF)"/>
            <person name="Lucas S."/>
            <person name="Han J."/>
            <person name="Lapidus A."/>
            <person name="Bruce D."/>
            <person name="Goodwin L."/>
            <person name="Pitluck S."/>
            <person name="Peters L."/>
            <person name="Kyrpides N."/>
            <person name="Mavromatis K."/>
            <person name="Ivanova N."/>
            <person name="Mikhailova N."/>
            <person name="Held B."/>
            <person name="Detter J.C."/>
            <person name="Tapia R."/>
            <person name="Han C."/>
            <person name="Land M."/>
            <person name="Hauser L."/>
            <person name="Markowitz V."/>
            <person name="Cheng J.-F."/>
            <person name="Hugenholtz P."/>
            <person name="Woyke T."/>
            <person name="Wu D."/>
            <person name="Tindall B."/>
            <person name="Brambilla E."/>
            <person name="Klenk H.-P."/>
            <person name="Eisen J.A."/>
        </authorList>
    </citation>
    <scope>NUCLEOTIDE SEQUENCE [LARGE SCALE GENOMIC DNA]</scope>
    <source>
        <strain evidence="1">DSM 18603</strain>
    </source>
</reference>
<evidence type="ECO:0000313" key="1">
    <source>
        <dbReference type="EMBL" id="EHQ25769.1"/>
    </source>
</evidence>
<gene>
    <name evidence="1" type="ORF">Mucpa_1612</name>
</gene>
<dbReference type="Proteomes" id="UP000002774">
    <property type="component" value="Chromosome"/>
</dbReference>
<sequence>MENIQKMMPITTITAITPTTAPALNIPVTTEQLLMATITNSNNDRFNFFIIDKEEKVDIVLDG</sequence>
<organism evidence="1 2">
    <name type="scientific">Mucilaginibacter paludis DSM 18603</name>
    <dbReference type="NCBI Taxonomy" id="714943"/>
    <lineage>
        <taxon>Bacteria</taxon>
        <taxon>Pseudomonadati</taxon>
        <taxon>Bacteroidota</taxon>
        <taxon>Sphingobacteriia</taxon>
        <taxon>Sphingobacteriales</taxon>
        <taxon>Sphingobacteriaceae</taxon>
        <taxon>Mucilaginibacter</taxon>
    </lineage>
</organism>
<dbReference type="AlphaFoldDB" id="H1Y4D5"/>
<evidence type="ECO:0000313" key="2">
    <source>
        <dbReference type="Proteomes" id="UP000002774"/>
    </source>
</evidence>